<keyword evidence="3" id="KW-1185">Reference proteome</keyword>
<dbReference type="Gene3D" id="1.20.120.450">
    <property type="entry name" value="dinb family like domain"/>
    <property type="match status" value="1"/>
</dbReference>
<dbReference type="Pfam" id="PF12867">
    <property type="entry name" value="DinB_2"/>
    <property type="match status" value="1"/>
</dbReference>
<dbReference type="SUPFAM" id="SSF109854">
    <property type="entry name" value="DinB/YfiT-like putative metalloenzymes"/>
    <property type="match status" value="1"/>
</dbReference>
<dbReference type="AlphaFoldDB" id="A0A6L9EEK4"/>
<name>A0A6L9EEK4_9FLAO</name>
<dbReference type="EMBL" id="WXYO01000006">
    <property type="protein sequence ID" value="NAS13190.1"/>
    <property type="molecule type" value="Genomic_DNA"/>
</dbReference>
<evidence type="ECO:0000313" key="3">
    <source>
        <dbReference type="Proteomes" id="UP000475249"/>
    </source>
</evidence>
<comment type="caution">
    <text evidence="2">The sequence shown here is derived from an EMBL/GenBank/DDBJ whole genome shotgun (WGS) entry which is preliminary data.</text>
</comment>
<evidence type="ECO:0000259" key="1">
    <source>
        <dbReference type="Pfam" id="PF12867"/>
    </source>
</evidence>
<proteinExistence type="predicted"/>
<dbReference type="InterPro" id="IPR024775">
    <property type="entry name" value="DinB-like"/>
</dbReference>
<dbReference type="InterPro" id="IPR034660">
    <property type="entry name" value="DinB/YfiT-like"/>
</dbReference>
<gene>
    <name evidence="2" type="ORF">GTQ38_14330</name>
</gene>
<dbReference type="RefSeq" id="WP_161436230.1">
    <property type="nucleotide sequence ID" value="NZ_WXYO01000006.1"/>
</dbReference>
<reference evidence="2 3" key="1">
    <citation type="submission" date="2020-01" db="EMBL/GenBank/DDBJ databases">
        <title>Bacteria diversity of Porities sp.</title>
        <authorList>
            <person name="Wang G."/>
        </authorList>
    </citation>
    <scope>NUCLEOTIDE SEQUENCE [LARGE SCALE GENOMIC DNA]</scope>
    <source>
        <strain evidence="2 3">R33</strain>
    </source>
</reference>
<sequence length="178" mass="20261">MTLKIAQVQSILENTPQVIADLLSDLDDALVLSNEGGDSWSPYDVLGHLIHGEKTDWMVRTEIILGDNEDKRFEPFDRFAQFQASQGKSLSQLLEEFRRLRKNNLLNLKSKDLSDKELERTGIHPEFGAVSLRQLLSAWAVHDLGHIAQISRVMAKQFTDEVGPWPKYLTILNYTPSE</sequence>
<protein>
    <submittedName>
        <fullName evidence="2">DUF664 domain-containing protein</fullName>
    </submittedName>
</protein>
<accession>A0A6L9EEK4</accession>
<evidence type="ECO:0000313" key="2">
    <source>
        <dbReference type="EMBL" id="NAS13190.1"/>
    </source>
</evidence>
<organism evidence="2 3">
    <name type="scientific">Poritiphilus flavus</name>
    <dbReference type="NCBI Taxonomy" id="2697053"/>
    <lineage>
        <taxon>Bacteria</taxon>
        <taxon>Pseudomonadati</taxon>
        <taxon>Bacteroidota</taxon>
        <taxon>Flavobacteriia</taxon>
        <taxon>Flavobacteriales</taxon>
        <taxon>Flavobacteriaceae</taxon>
        <taxon>Poritiphilus</taxon>
    </lineage>
</organism>
<feature type="domain" description="DinB-like" evidence="1">
    <location>
        <begin position="12"/>
        <end position="150"/>
    </location>
</feature>
<dbReference type="Proteomes" id="UP000475249">
    <property type="component" value="Unassembled WGS sequence"/>
</dbReference>